<evidence type="ECO:0000313" key="2">
    <source>
        <dbReference type="EMBL" id="CAA9290417.1"/>
    </source>
</evidence>
<dbReference type="AlphaFoldDB" id="A0A6J4JXV2"/>
<feature type="region of interest" description="Disordered" evidence="1">
    <location>
        <begin position="1"/>
        <end position="80"/>
    </location>
</feature>
<feature type="compositionally biased region" description="Low complexity" evidence="1">
    <location>
        <begin position="57"/>
        <end position="74"/>
    </location>
</feature>
<name>A0A6J4JXV2_9ACTN</name>
<feature type="region of interest" description="Disordered" evidence="1">
    <location>
        <begin position="177"/>
        <end position="240"/>
    </location>
</feature>
<dbReference type="EMBL" id="CADCTP010000412">
    <property type="protein sequence ID" value="CAA9290417.1"/>
    <property type="molecule type" value="Genomic_DNA"/>
</dbReference>
<feature type="non-terminal residue" evidence="2">
    <location>
        <position position="240"/>
    </location>
</feature>
<feature type="compositionally biased region" description="Basic and acidic residues" evidence="1">
    <location>
        <begin position="222"/>
        <end position="234"/>
    </location>
</feature>
<accession>A0A6J4JXV2</accession>
<proteinExistence type="predicted"/>
<protein>
    <submittedName>
        <fullName evidence="2">Uncharacterized protein</fullName>
    </submittedName>
</protein>
<feature type="compositionally biased region" description="Basic residues" evidence="1">
    <location>
        <begin position="177"/>
        <end position="186"/>
    </location>
</feature>
<sequence length="240" mass="25602">DRSSHRRDRPGGRGRAPPGVDRAVHRSGGRRGGPADRPGRQGHPHPDVPAAARADRAAAGLPERAAGVAAGEVADLPGRERADVLRRGVRRRRAAHALLLQRLPALAAEGRLPGARPAVGDGEPRGGRRAVRGVRGGDRAQGHRHGPLHRGPLPAPARGHLRRPALRVHLLRVRRLGAGQRRRARRGGAERRGAGRLPGARRRGAAPDQPGLPARGLPGPLRHLDPLRAVDPLRHPRRGL</sequence>
<organism evidence="2">
    <name type="scientific">uncultured Mycobacteriales bacterium</name>
    <dbReference type="NCBI Taxonomy" id="581187"/>
    <lineage>
        <taxon>Bacteria</taxon>
        <taxon>Bacillati</taxon>
        <taxon>Actinomycetota</taxon>
        <taxon>Actinomycetes</taxon>
        <taxon>Mycobacteriales</taxon>
        <taxon>environmental samples</taxon>
    </lineage>
</organism>
<feature type="non-terminal residue" evidence="2">
    <location>
        <position position="1"/>
    </location>
</feature>
<reference evidence="2" key="1">
    <citation type="submission" date="2020-02" db="EMBL/GenBank/DDBJ databases">
        <authorList>
            <person name="Meier V. D."/>
        </authorList>
    </citation>
    <scope>NUCLEOTIDE SEQUENCE</scope>
    <source>
        <strain evidence="2">AVDCRST_MAG41</strain>
    </source>
</reference>
<feature type="compositionally biased region" description="Low complexity" evidence="1">
    <location>
        <begin position="211"/>
        <end position="221"/>
    </location>
</feature>
<gene>
    <name evidence="2" type="ORF">AVDCRST_MAG41-4525</name>
</gene>
<evidence type="ECO:0000256" key="1">
    <source>
        <dbReference type="SAM" id="MobiDB-lite"/>
    </source>
</evidence>
<feature type="region of interest" description="Disordered" evidence="1">
    <location>
        <begin position="114"/>
        <end position="164"/>
    </location>
</feature>